<reference evidence="2" key="1">
    <citation type="journal article" date="2022" name="bioRxiv">
        <title>Sequencing and chromosome-scale assembly of the giantPleurodeles waltlgenome.</title>
        <authorList>
            <person name="Brown T."/>
            <person name="Elewa A."/>
            <person name="Iarovenko S."/>
            <person name="Subramanian E."/>
            <person name="Araus A.J."/>
            <person name="Petzold A."/>
            <person name="Susuki M."/>
            <person name="Suzuki K.-i.T."/>
            <person name="Hayashi T."/>
            <person name="Toyoda A."/>
            <person name="Oliveira C."/>
            <person name="Osipova E."/>
            <person name="Leigh N.D."/>
            <person name="Simon A."/>
            <person name="Yun M.H."/>
        </authorList>
    </citation>
    <scope>NUCLEOTIDE SEQUENCE</scope>
    <source>
        <strain evidence="2">20211129_DDA</strain>
        <tissue evidence="2">Liver</tissue>
    </source>
</reference>
<dbReference type="EMBL" id="JANPWB010000011">
    <property type="protein sequence ID" value="KAJ1128841.1"/>
    <property type="molecule type" value="Genomic_DNA"/>
</dbReference>
<feature type="non-terminal residue" evidence="2">
    <location>
        <position position="1"/>
    </location>
</feature>
<dbReference type="AlphaFoldDB" id="A0AAV7PKL1"/>
<evidence type="ECO:0000313" key="3">
    <source>
        <dbReference type="Proteomes" id="UP001066276"/>
    </source>
</evidence>
<accession>A0AAV7PKL1</accession>
<sequence length="52" mass="5574">LPITRQSSIVGNDGEPHHTNSVVSHHSKSIYSHHTGSDVSVSQAVRVASVRD</sequence>
<feature type="non-terminal residue" evidence="2">
    <location>
        <position position="52"/>
    </location>
</feature>
<proteinExistence type="predicted"/>
<name>A0AAV7PKL1_PLEWA</name>
<gene>
    <name evidence="2" type="ORF">NDU88_007213</name>
</gene>
<evidence type="ECO:0000313" key="2">
    <source>
        <dbReference type="EMBL" id="KAJ1128841.1"/>
    </source>
</evidence>
<feature type="compositionally biased region" description="Low complexity" evidence="1">
    <location>
        <begin position="37"/>
        <end position="52"/>
    </location>
</feature>
<feature type="compositionally biased region" description="Polar residues" evidence="1">
    <location>
        <begin position="19"/>
        <end position="34"/>
    </location>
</feature>
<keyword evidence="3" id="KW-1185">Reference proteome</keyword>
<protein>
    <submittedName>
        <fullName evidence="2">Uncharacterized protein</fullName>
    </submittedName>
</protein>
<organism evidence="2 3">
    <name type="scientific">Pleurodeles waltl</name>
    <name type="common">Iberian ribbed newt</name>
    <dbReference type="NCBI Taxonomy" id="8319"/>
    <lineage>
        <taxon>Eukaryota</taxon>
        <taxon>Metazoa</taxon>
        <taxon>Chordata</taxon>
        <taxon>Craniata</taxon>
        <taxon>Vertebrata</taxon>
        <taxon>Euteleostomi</taxon>
        <taxon>Amphibia</taxon>
        <taxon>Batrachia</taxon>
        <taxon>Caudata</taxon>
        <taxon>Salamandroidea</taxon>
        <taxon>Salamandridae</taxon>
        <taxon>Pleurodelinae</taxon>
        <taxon>Pleurodeles</taxon>
    </lineage>
</organism>
<dbReference type="Proteomes" id="UP001066276">
    <property type="component" value="Chromosome 7"/>
</dbReference>
<feature type="region of interest" description="Disordered" evidence="1">
    <location>
        <begin position="1"/>
        <end position="52"/>
    </location>
</feature>
<evidence type="ECO:0000256" key="1">
    <source>
        <dbReference type="SAM" id="MobiDB-lite"/>
    </source>
</evidence>
<comment type="caution">
    <text evidence="2">The sequence shown here is derived from an EMBL/GenBank/DDBJ whole genome shotgun (WGS) entry which is preliminary data.</text>
</comment>
<feature type="compositionally biased region" description="Polar residues" evidence="1">
    <location>
        <begin position="1"/>
        <end position="10"/>
    </location>
</feature>